<organism evidence="3 4">
    <name type="scientific">Discina gigas</name>
    <dbReference type="NCBI Taxonomy" id="1032678"/>
    <lineage>
        <taxon>Eukaryota</taxon>
        <taxon>Fungi</taxon>
        <taxon>Dikarya</taxon>
        <taxon>Ascomycota</taxon>
        <taxon>Pezizomycotina</taxon>
        <taxon>Pezizomycetes</taxon>
        <taxon>Pezizales</taxon>
        <taxon>Discinaceae</taxon>
        <taxon>Discina</taxon>
    </lineage>
</organism>
<evidence type="ECO:0000313" key="4">
    <source>
        <dbReference type="Proteomes" id="UP001447188"/>
    </source>
</evidence>
<dbReference type="InterPro" id="IPR052050">
    <property type="entry name" value="SecEffector_AnkRepeat"/>
</dbReference>
<dbReference type="Pfam" id="PF00069">
    <property type="entry name" value="Pkinase"/>
    <property type="match status" value="1"/>
</dbReference>
<accession>A0ABR3G7D9</accession>
<protein>
    <submittedName>
        <fullName evidence="3">Mitogen-activated protein kinase kinase kinase 1</fullName>
        <ecNumber evidence="3">2.7.11.25</ecNumber>
    </submittedName>
</protein>
<proteinExistence type="predicted"/>
<dbReference type="PANTHER" id="PTHR46586">
    <property type="entry name" value="ANKYRIN REPEAT-CONTAINING PROTEIN"/>
    <property type="match status" value="1"/>
</dbReference>
<dbReference type="InterPro" id="IPR011009">
    <property type="entry name" value="Kinase-like_dom_sf"/>
</dbReference>
<dbReference type="Proteomes" id="UP001447188">
    <property type="component" value="Unassembled WGS sequence"/>
</dbReference>
<gene>
    <name evidence="3" type="primary">MAP3K1</name>
    <name evidence="3" type="ORF">Q9L58_009408</name>
</gene>
<dbReference type="SMART" id="SM00220">
    <property type="entry name" value="S_TKc"/>
    <property type="match status" value="1"/>
</dbReference>
<keyword evidence="4" id="KW-1185">Reference proteome</keyword>
<dbReference type="PANTHER" id="PTHR46586:SF3">
    <property type="entry name" value="ANKYRIN REPEAT-CONTAINING PROTEIN"/>
    <property type="match status" value="1"/>
</dbReference>
<dbReference type="Pfam" id="PF12796">
    <property type="entry name" value="Ank_2"/>
    <property type="match status" value="1"/>
</dbReference>
<dbReference type="Gene3D" id="1.25.40.20">
    <property type="entry name" value="Ankyrin repeat-containing domain"/>
    <property type="match status" value="1"/>
</dbReference>
<dbReference type="EMBL" id="JBBBZM010000217">
    <property type="protein sequence ID" value="KAL0631733.1"/>
    <property type="molecule type" value="Genomic_DNA"/>
</dbReference>
<dbReference type="InterPro" id="IPR002110">
    <property type="entry name" value="Ankyrin_rpt"/>
</dbReference>
<dbReference type="SMART" id="SM00248">
    <property type="entry name" value="ANK"/>
    <property type="match status" value="3"/>
</dbReference>
<dbReference type="InterPro" id="IPR000719">
    <property type="entry name" value="Prot_kinase_dom"/>
</dbReference>
<dbReference type="EC" id="2.7.11.25" evidence="3"/>
<reference evidence="3 4" key="1">
    <citation type="submission" date="2024-02" db="EMBL/GenBank/DDBJ databases">
        <title>Discinaceae phylogenomics.</title>
        <authorList>
            <person name="Dirks A.C."/>
            <person name="James T.Y."/>
        </authorList>
    </citation>
    <scope>NUCLEOTIDE SEQUENCE [LARGE SCALE GENOMIC DNA]</scope>
    <source>
        <strain evidence="3 4">ACD0624</strain>
    </source>
</reference>
<feature type="domain" description="Protein kinase" evidence="2">
    <location>
        <begin position="54"/>
        <end position="376"/>
    </location>
</feature>
<keyword evidence="1" id="KW-0547">Nucleotide-binding</keyword>
<dbReference type="SUPFAM" id="SSF56112">
    <property type="entry name" value="Protein kinase-like (PK-like)"/>
    <property type="match status" value="1"/>
</dbReference>
<dbReference type="InterPro" id="IPR017441">
    <property type="entry name" value="Protein_kinase_ATP_BS"/>
</dbReference>
<keyword evidence="1" id="KW-0067">ATP-binding</keyword>
<keyword evidence="3" id="KW-0418">Kinase</keyword>
<comment type="caution">
    <text evidence="3">The sequence shown here is derived from an EMBL/GenBank/DDBJ whole genome shotgun (WGS) entry which is preliminary data.</text>
</comment>
<dbReference type="PROSITE" id="PS00107">
    <property type="entry name" value="PROTEIN_KINASE_ATP"/>
    <property type="match status" value="1"/>
</dbReference>
<dbReference type="GO" id="GO:0004709">
    <property type="term" value="F:MAP kinase kinase kinase activity"/>
    <property type="evidence" value="ECO:0007669"/>
    <property type="project" value="UniProtKB-EC"/>
</dbReference>
<dbReference type="PROSITE" id="PS50011">
    <property type="entry name" value="PROTEIN_KINASE_DOM"/>
    <property type="match status" value="1"/>
</dbReference>
<feature type="binding site" evidence="1">
    <location>
        <position position="83"/>
    </location>
    <ligand>
        <name>ATP</name>
        <dbReference type="ChEBI" id="CHEBI:30616"/>
    </ligand>
</feature>
<name>A0ABR3G7D9_9PEZI</name>
<evidence type="ECO:0000256" key="1">
    <source>
        <dbReference type="PROSITE-ProRule" id="PRU10141"/>
    </source>
</evidence>
<keyword evidence="3" id="KW-0808">Transferase</keyword>
<evidence type="ECO:0000313" key="3">
    <source>
        <dbReference type="EMBL" id="KAL0631733.1"/>
    </source>
</evidence>
<dbReference type="SUPFAM" id="SSF48403">
    <property type="entry name" value="Ankyrin repeat"/>
    <property type="match status" value="1"/>
</dbReference>
<dbReference type="Gene3D" id="1.10.510.10">
    <property type="entry name" value="Transferase(Phosphotransferase) domain 1"/>
    <property type="match status" value="1"/>
</dbReference>
<evidence type="ECO:0000259" key="2">
    <source>
        <dbReference type="PROSITE" id="PS50011"/>
    </source>
</evidence>
<dbReference type="InterPro" id="IPR036770">
    <property type="entry name" value="Ankyrin_rpt-contain_sf"/>
</dbReference>
<sequence length="546" mass="59271">MSSSTTPRSSPVDDSGQETSPLLAGYRQTVVASTASGTQHASSNTAVAKYNGTWNRGQIIGGGKFSEVFLSQEASSRQVRAVKEIMRGRSDWVDREIQCMIVLQNFSDLFVGIQCWYRYMDRTFIAMDYYPLGDLTRQVVTSGPFDEPVTRDIAEQILHAVFVLHKHNLVHRDIKPQANAYARLEYRGSCDMRGTAIFENDDGADMLGLRTKPALVGATGNGNVKIVKLLIAKLNYATVREWQRVLRLALDRALRGGHSEVVEILWRLVSDVYRASSEELNVLIARFGTPAFLDSVYMYLHGKTTLSETESAPGGFLPGMPASNLHIQSMLLAATHEGNTANIDTLLSRVFGTSSPSLSTSAKILLKAAEAGHLRIVEVISALLRSYSGPPTELDPTHSFPTALTIAAQNGHIDVVRFLLKEVVMPDIAALNGAAIKNHTAVFRLLVTALLQIYGFTAQQVIASIDSRAIPHCGVNLLAAHPDRASLSAALELHVGAAAPLGHLDVVEWLLENVPARGRDLSDAVSEGLVGAAERGHVDIVRCLSS</sequence>